<comment type="caution">
    <text evidence="1">The sequence shown here is derived from an EMBL/GenBank/DDBJ whole genome shotgun (WGS) entry which is preliminary data.</text>
</comment>
<organism evidence="1 2">
    <name type="scientific">Saguinus oedipus</name>
    <name type="common">Cotton-top tamarin</name>
    <name type="synonym">Oedipomidas oedipus</name>
    <dbReference type="NCBI Taxonomy" id="9490"/>
    <lineage>
        <taxon>Eukaryota</taxon>
        <taxon>Metazoa</taxon>
        <taxon>Chordata</taxon>
        <taxon>Craniata</taxon>
        <taxon>Vertebrata</taxon>
        <taxon>Euteleostomi</taxon>
        <taxon>Mammalia</taxon>
        <taxon>Eutheria</taxon>
        <taxon>Euarchontoglires</taxon>
        <taxon>Primates</taxon>
        <taxon>Haplorrhini</taxon>
        <taxon>Platyrrhini</taxon>
        <taxon>Cebidae</taxon>
        <taxon>Callitrichinae</taxon>
        <taxon>Saguinus</taxon>
    </lineage>
</organism>
<keyword evidence="2" id="KW-1185">Reference proteome</keyword>
<proteinExistence type="predicted"/>
<evidence type="ECO:0000313" key="2">
    <source>
        <dbReference type="Proteomes" id="UP001266305"/>
    </source>
</evidence>
<accession>A0ABQ9U8V5</accession>
<dbReference type="EMBL" id="JASSZA010000014">
    <property type="protein sequence ID" value="KAK2093492.1"/>
    <property type="molecule type" value="Genomic_DNA"/>
</dbReference>
<protein>
    <submittedName>
        <fullName evidence="1">Uncharacterized protein</fullName>
    </submittedName>
</protein>
<dbReference type="Proteomes" id="UP001266305">
    <property type="component" value="Unassembled WGS sequence"/>
</dbReference>
<name>A0ABQ9U8V5_SAGOE</name>
<sequence>MTGFVSIAHEPESRFSQSKPTMRLPGISLLLSYPVGIFCGKQQQAVQKRPDMAFLPALHGPGIVHVQRRFFVPT</sequence>
<gene>
    <name evidence="1" type="ORF">P7K49_027230</name>
</gene>
<reference evidence="1 2" key="1">
    <citation type="submission" date="2023-05" db="EMBL/GenBank/DDBJ databases">
        <title>B98-5 Cell Line De Novo Hybrid Assembly: An Optical Mapping Approach.</title>
        <authorList>
            <person name="Kananen K."/>
            <person name="Auerbach J.A."/>
            <person name="Kautto E."/>
            <person name="Blachly J.S."/>
        </authorList>
    </citation>
    <scope>NUCLEOTIDE SEQUENCE [LARGE SCALE GENOMIC DNA]</scope>
    <source>
        <strain evidence="1">B95-8</strain>
        <tissue evidence="1">Cell line</tissue>
    </source>
</reference>
<evidence type="ECO:0000313" key="1">
    <source>
        <dbReference type="EMBL" id="KAK2093492.1"/>
    </source>
</evidence>